<dbReference type="EMBL" id="JAJNBZ010000006">
    <property type="protein sequence ID" value="MCE5169787.1"/>
    <property type="molecule type" value="Genomic_DNA"/>
</dbReference>
<proteinExistence type="inferred from homology"/>
<dbReference type="Pfam" id="PF00550">
    <property type="entry name" value="PP-binding"/>
    <property type="match status" value="1"/>
</dbReference>
<evidence type="ECO:0000256" key="6">
    <source>
        <dbReference type="ARBA" id="ARBA00022679"/>
    </source>
</evidence>
<dbReference type="InterPro" id="IPR036736">
    <property type="entry name" value="ACP-like_sf"/>
</dbReference>
<dbReference type="Gene3D" id="3.30.559.10">
    <property type="entry name" value="Chloramphenicol acetyltransferase-like domain"/>
    <property type="match status" value="1"/>
</dbReference>
<dbReference type="Pfam" id="PF08242">
    <property type="entry name" value="Methyltransf_12"/>
    <property type="match status" value="1"/>
</dbReference>
<dbReference type="CDD" id="cd05235">
    <property type="entry name" value="SDR_e1"/>
    <property type="match status" value="1"/>
</dbReference>
<dbReference type="Gene3D" id="3.30.559.30">
    <property type="entry name" value="Nonribosomal peptide synthetase, condensation domain"/>
    <property type="match status" value="1"/>
</dbReference>
<protein>
    <submittedName>
        <fullName evidence="10">Amino acid adenylation domain-containing protein</fullName>
    </submittedName>
</protein>
<dbReference type="Proteomes" id="UP001199916">
    <property type="component" value="Unassembled WGS sequence"/>
</dbReference>
<evidence type="ECO:0000256" key="8">
    <source>
        <dbReference type="ARBA" id="ARBA00023268"/>
    </source>
</evidence>
<dbReference type="CDD" id="cd17643">
    <property type="entry name" value="A_NRPS_Cytc1-like"/>
    <property type="match status" value="1"/>
</dbReference>
<dbReference type="Gene3D" id="3.40.50.720">
    <property type="entry name" value="NAD(P)-binding Rossmann-like Domain"/>
    <property type="match status" value="1"/>
</dbReference>
<evidence type="ECO:0000256" key="2">
    <source>
        <dbReference type="ARBA" id="ARBA00006432"/>
    </source>
</evidence>
<keyword evidence="5" id="KW-0436">Ligase</keyword>
<evidence type="ECO:0000256" key="3">
    <source>
        <dbReference type="ARBA" id="ARBA00022450"/>
    </source>
</evidence>
<dbReference type="CDD" id="cd19531">
    <property type="entry name" value="LCL_NRPS-like"/>
    <property type="match status" value="1"/>
</dbReference>
<keyword evidence="3" id="KW-0596">Phosphopantetheine</keyword>
<dbReference type="PROSITE" id="PS00455">
    <property type="entry name" value="AMP_BINDING"/>
    <property type="match status" value="1"/>
</dbReference>
<comment type="similarity">
    <text evidence="2">Belongs to the ATP-dependent AMP-binding enzyme family.</text>
</comment>
<dbReference type="Pfam" id="PF00668">
    <property type="entry name" value="Condensation"/>
    <property type="match status" value="1"/>
</dbReference>
<evidence type="ECO:0000256" key="1">
    <source>
        <dbReference type="ARBA" id="ARBA00001957"/>
    </source>
</evidence>
<dbReference type="InterPro" id="IPR029063">
    <property type="entry name" value="SAM-dependent_MTases_sf"/>
</dbReference>
<keyword evidence="7" id="KW-0045">Antibiotic biosynthesis</keyword>
<keyword evidence="6" id="KW-0808">Transferase</keyword>
<comment type="caution">
    <text evidence="10">The sequence shown here is derived from an EMBL/GenBank/DDBJ whole genome shotgun (WGS) entry which is preliminary data.</text>
</comment>
<dbReference type="InterPro" id="IPR010080">
    <property type="entry name" value="Thioester_reductase-like_dom"/>
</dbReference>
<dbReference type="PANTHER" id="PTHR45527:SF14">
    <property type="entry name" value="PLIPASTATIN SYNTHASE SUBUNIT B"/>
    <property type="match status" value="1"/>
</dbReference>
<dbReference type="InterPro" id="IPR020845">
    <property type="entry name" value="AMP-binding_CS"/>
</dbReference>
<evidence type="ECO:0000313" key="11">
    <source>
        <dbReference type="Proteomes" id="UP001199916"/>
    </source>
</evidence>
<dbReference type="SUPFAM" id="SSF47336">
    <property type="entry name" value="ACP-like"/>
    <property type="match status" value="1"/>
</dbReference>
<dbReference type="InterPro" id="IPR009081">
    <property type="entry name" value="PP-bd_ACP"/>
</dbReference>
<sequence>MSKKNELETRRSHLSDKQRLLLEQWKQGTNRKKQWISPRKEEDGLLLSPAQRRLWFLDQLLADKSAYNMYFAVRLTGTVDLQAARSSFQFIIDRHESLRINFTNVNGSPQIKRMERFSLDLPVEDVSGLQAHEAEEAANVLIQRAISEPFDLEREPLLRARFIRLKDQEHILMLCMHHIISDGWSMGLLVKEWMTCYTSYLAGAAPVLTPLPIQYGDFAYWQSEQLSSGKWDGHLSYWKGKLNQCPSVALLPDRKITESAGNRGGEVLFDLPDEWVQLLKSFCAKTETTLFMVLLTMFGGLLYRYTHEQTMVIGTPIANRNYTEIEGVIGYFVNLLPLRLDISGEMSFHDLLHQVVKAATEAYDHQDFPFDRVIEELQPDRQGWSIPLVRNMFVFQNTPAVEIQLPHVRAEMLKLHNRTSKSDVLLSMTEMQGAITGRIEYNADLFVPQTMRNFANHFIEFIRSALTYPDRPIGLLNLLQQDEQADIIQRSGRMAVQEKDPECLQQQFERIAAQFPEHTALKWNDEIWTYSELNDHANRLACHLRQSGASHGQFVGLCMNRSPYLIASILAVLKAGCAYVPIDPAYPEERIRWMVSDSGCSLLLVDDDTHELLSEASCTRIQVTAEELEIAKYSAENLNTQTSETDVAYMIYTSGSTGLPKGVLVEHGSVSRLFISTQRLFEFHDQDVWTLYHSCAFDFSVWEIWGALLHGGRLVIVPFDVTRSFEDFYRLLVREQVTVLNQTPSAFKQLMHIEQHPGMAGSTDLSLRYIIFGGEALELQSLRPWFDIHGDRHPQLINMYGITEITVHATYRPLSIADLEARSGSVIGMPLPDLQAYILDEHQQPVPVGVAGELYIGGRGVARGYWKREELNKERFIANPFAGAGSQSGRLYCSGDLARWTAAGEIEYLGRRDEQVKIRGFRIELGEIEGVVGEHELVSQNVAVVDRNEHGDPKITCYLIPQKNRLHTIGPLVQMTHDMVDRWETVFDSYYTKGNEHDDKTFHIVGWNDTFTGQPIPAVEMEEWTNETVKRILKYKPKRVLEIGCGTGLLLFRVAPFCESYIGTDLSEKAIEYVDSHLHVLGDARDRVELYKCNAHELPDLEQVDMIILNSVVQYFPDLSYLHTVLQHSAGRVKPGGCIFMGDICGFMFREAFHSSVVLNGVDDQTTMSEFSRLVQRKMKQHSELMLDSGYFLELQQRLPEIKAVEVLYKKGAFHNEMSKFRFDSVLHIGEKAVWEPEASYDWSPGVETLLNGGELCRQHPQACFLIKGIPNSRVVEEWSFLRWCRQANPKDKIADYRKRSQQGGDSPKGIEPEAMVQWGGHSHNVEMLLSEAVHEGCLDVIFTPNIGGDKIVPFPNMDAKKAGQQLSSVPLQQEVENKLVAIIRDEIQKRLPDYMIPAQFVVLEQFPLTANGKIERGKLRELKPNRSWAGQTPEHDQLPHTVTEKALQDMWLSLLDVDQVGMEDHFFEIGGHSLLISQMMFQIKKQFQVHIPLMQLMLEPTIKSIARQIDRSMAQEAPDVQLDLASKVVLDPAIQGAGVPLAPQTECSQSVLLTGGTGFFGAFLLHELLQKPDTQVYCLVRADNREAGMQKLISGMKKYLLWKDDLIHRITVITGDLGTERLGLDEATYNFLTKQITSIYHNGATVNFAYPYSALEAANVKGCESILRLAAAGSLKPVHYISTLYVFSEEDAKNKKIILEDDVPIYFETLKLGYTQSKWVAEGLMREGRNRGLPINIYRLGRISGDSRTGVCQDSDFFWKIVRFCLQLGAFPDIDFRFNLIPADFAGTIIVQLAHDPLYGNQTFHVMNDHDCSFKEIVGMLLKLGYSFEQLPWDNWKRAVSDLSETGTPEQVDISVLPFIEELSMIEGEAPIFSANNTFAFLKNMNIDCPQMDEKRLKTYIEYFVDSGYFESITI</sequence>
<dbReference type="SUPFAM" id="SSF56801">
    <property type="entry name" value="Acetyl-CoA synthetase-like"/>
    <property type="match status" value="1"/>
</dbReference>
<evidence type="ECO:0000256" key="5">
    <source>
        <dbReference type="ARBA" id="ARBA00022598"/>
    </source>
</evidence>
<gene>
    <name evidence="10" type="ORF">LQV63_10725</name>
</gene>
<dbReference type="CDD" id="cd02440">
    <property type="entry name" value="AdoMet_MTases"/>
    <property type="match status" value="1"/>
</dbReference>
<evidence type="ECO:0000256" key="7">
    <source>
        <dbReference type="ARBA" id="ARBA00023194"/>
    </source>
</evidence>
<evidence type="ECO:0000313" key="10">
    <source>
        <dbReference type="EMBL" id="MCE5169787.1"/>
    </source>
</evidence>
<dbReference type="Pfam" id="PF00501">
    <property type="entry name" value="AMP-binding"/>
    <property type="match status" value="1"/>
</dbReference>
<dbReference type="Gene3D" id="3.30.300.30">
    <property type="match status" value="2"/>
</dbReference>
<dbReference type="InterPro" id="IPR013217">
    <property type="entry name" value="Methyltransf_12"/>
</dbReference>
<reference evidence="10 11" key="1">
    <citation type="submission" date="2021-11" db="EMBL/GenBank/DDBJ databases">
        <title>Draft genome sequence of Paenibacillus profundus YoMME, a new Gram-positive bacteria with exoelectrogenic properties.</title>
        <authorList>
            <person name="Hubenova Y."/>
            <person name="Hubenova E."/>
            <person name="Manasiev Y."/>
            <person name="Peykov S."/>
            <person name="Mitov M."/>
        </authorList>
    </citation>
    <scope>NUCLEOTIDE SEQUENCE [LARGE SCALE GENOMIC DNA]</scope>
    <source>
        <strain evidence="10 11">YoMME</strain>
    </source>
</reference>
<evidence type="ECO:0000259" key="9">
    <source>
        <dbReference type="PROSITE" id="PS50075"/>
    </source>
</evidence>
<dbReference type="InterPro" id="IPR042099">
    <property type="entry name" value="ANL_N_sf"/>
</dbReference>
<comment type="cofactor">
    <cofactor evidence="1">
        <name>pantetheine 4'-phosphate</name>
        <dbReference type="ChEBI" id="CHEBI:47942"/>
    </cofactor>
</comment>
<dbReference type="InterPro" id="IPR013120">
    <property type="entry name" value="FAR_NAD-bd"/>
</dbReference>
<dbReference type="PROSITE" id="PS50075">
    <property type="entry name" value="CARRIER"/>
    <property type="match status" value="1"/>
</dbReference>
<accession>A0ABS8YE07</accession>
<dbReference type="SUPFAM" id="SSF53335">
    <property type="entry name" value="S-adenosyl-L-methionine-dependent methyltransferases"/>
    <property type="match status" value="1"/>
</dbReference>
<dbReference type="NCBIfam" id="TIGR01746">
    <property type="entry name" value="Thioester-redct"/>
    <property type="match status" value="1"/>
</dbReference>
<dbReference type="InterPro" id="IPR010071">
    <property type="entry name" value="AA_adenyl_dom"/>
</dbReference>
<keyword evidence="4" id="KW-0597">Phosphoprotein</keyword>
<name>A0ABS8YE07_9BACL</name>
<keyword evidence="8" id="KW-0511">Multifunctional enzyme</keyword>
<dbReference type="PANTHER" id="PTHR45527">
    <property type="entry name" value="NONRIBOSOMAL PEPTIDE SYNTHETASE"/>
    <property type="match status" value="1"/>
</dbReference>
<keyword evidence="11" id="KW-1185">Reference proteome</keyword>
<dbReference type="Gene3D" id="3.40.50.12780">
    <property type="entry name" value="N-terminal domain of ligase-like"/>
    <property type="match status" value="1"/>
</dbReference>
<dbReference type="InterPro" id="IPR045851">
    <property type="entry name" value="AMP-bd_C_sf"/>
</dbReference>
<dbReference type="SUPFAM" id="SSF52777">
    <property type="entry name" value="CoA-dependent acyltransferases"/>
    <property type="match status" value="2"/>
</dbReference>
<feature type="domain" description="Carrier" evidence="9">
    <location>
        <begin position="1439"/>
        <end position="1514"/>
    </location>
</feature>
<dbReference type="InterPro" id="IPR000873">
    <property type="entry name" value="AMP-dep_synth/lig_dom"/>
</dbReference>
<dbReference type="InterPro" id="IPR001242">
    <property type="entry name" value="Condensation_dom"/>
</dbReference>
<evidence type="ECO:0000256" key="4">
    <source>
        <dbReference type="ARBA" id="ARBA00022553"/>
    </source>
</evidence>
<organism evidence="10 11">
    <name type="scientific">Paenibacillus profundus</name>
    <dbReference type="NCBI Taxonomy" id="1173085"/>
    <lineage>
        <taxon>Bacteria</taxon>
        <taxon>Bacillati</taxon>
        <taxon>Bacillota</taxon>
        <taxon>Bacilli</taxon>
        <taxon>Bacillales</taxon>
        <taxon>Paenibacillaceae</taxon>
        <taxon>Paenibacillus</taxon>
    </lineage>
</organism>
<dbReference type="SUPFAM" id="SSF51735">
    <property type="entry name" value="NAD(P)-binding Rossmann-fold domains"/>
    <property type="match status" value="1"/>
</dbReference>
<dbReference type="NCBIfam" id="TIGR01733">
    <property type="entry name" value="AA-adenyl-dom"/>
    <property type="match status" value="1"/>
</dbReference>
<dbReference type="InterPro" id="IPR036291">
    <property type="entry name" value="NAD(P)-bd_dom_sf"/>
</dbReference>
<dbReference type="InterPro" id="IPR023213">
    <property type="entry name" value="CAT-like_dom_sf"/>
</dbReference>
<dbReference type="Pfam" id="PF07993">
    <property type="entry name" value="NAD_binding_4"/>
    <property type="match status" value="1"/>
</dbReference>
<dbReference type="Gene3D" id="1.10.1200.10">
    <property type="entry name" value="ACP-like"/>
    <property type="match status" value="1"/>
</dbReference>
<dbReference type="Gene3D" id="3.40.50.150">
    <property type="entry name" value="Vaccinia Virus protein VP39"/>
    <property type="match status" value="1"/>
</dbReference>
<dbReference type="RefSeq" id="WP_233696682.1">
    <property type="nucleotide sequence ID" value="NZ_JAJNBZ010000006.1"/>
</dbReference>